<dbReference type="AlphaFoldDB" id="A0A5K1IXC5"/>
<gene>
    <name evidence="1" type="ORF">KCJAJFAP_02214</name>
</gene>
<evidence type="ECO:0000313" key="2">
    <source>
        <dbReference type="Proteomes" id="UP000361836"/>
    </source>
</evidence>
<keyword evidence="2" id="KW-1185">Reference proteome</keyword>
<reference evidence="1 2" key="1">
    <citation type="submission" date="2019-10" db="EMBL/GenBank/DDBJ databases">
        <authorList>
            <person name="Wolf R A."/>
        </authorList>
    </citation>
    <scope>NUCLEOTIDE SEQUENCE [LARGE SCALE GENOMIC DNA]</scope>
    <source>
        <strain evidence="1">Collinsella_aerofaciens_MC2</strain>
    </source>
</reference>
<evidence type="ECO:0000313" key="1">
    <source>
        <dbReference type="EMBL" id="VWL93803.1"/>
    </source>
</evidence>
<proteinExistence type="predicted"/>
<name>A0A5K1IXC5_9ACTN</name>
<organism evidence="1 2">
    <name type="scientific">Collinsella aerofaciens</name>
    <dbReference type="NCBI Taxonomy" id="74426"/>
    <lineage>
        <taxon>Bacteria</taxon>
        <taxon>Bacillati</taxon>
        <taxon>Actinomycetota</taxon>
        <taxon>Coriobacteriia</taxon>
        <taxon>Coriobacteriales</taxon>
        <taxon>Coriobacteriaceae</taxon>
        <taxon>Collinsella</taxon>
    </lineage>
</organism>
<sequence>MSARRLRNHLMWFKRLHGAARVGDGTSLMRGQLGDVRYGKTWEKTMGPQYEFHPEPDVQTAG</sequence>
<accession>A0A5K1IXC5</accession>
<protein>
    <submittedName>
        <fullName evidence="1">Uncharacterized protein</fullName>
    </submittedName>
</protein>
<dbReference type="RefSeq" id="WP_152076292.1">
    <property type="nucleotide sequence ID" value="NZ_CAAKNU010000077.1"/>
</dbReference>
<dbReference type="EMBL" id="CABWIE010000015">
    <property type="protein sequence ID" value="VWL93803.1"/>
    <property type="molecule type" value="Genomic_DNA"/>
</dbReference>
<dbReference type="Proteomes" id="UP000361836">
    <property type="component" value="Unassembled WGS sequence"/>
</dbReference>